<accession>A0AAU9JM87</accession>
<evidence type="ECO:0000313" key="2">
    <source>
        <dbReference type="EMBL" id="CAG9321943.1"/>
    </source>
</evidence>
<feature type="coiled-coil region" evidence="1">
    <location>
        <begin position="53"/>
        <end position="114"/>
    </location>
</feature>
<keyword evidence="1" id="KW-0175">Coiled coil</keyword>
<proteinExistence type="predicted"/>
<dbReference type="Proteomes" id="UP001162131">
    <property type="component" value="Unassembled WGS sequence"/>
</dbReference>
<protein>
    <submittedName>
        <fullName evidence="2">Uncharacterized protein</fullName>
    </submittedName>
</protein>
<evidence type="ECO:0000313" key="3">
    <source>
        <dbReference type="Proteomes" id="UP001162131"/>
    </source>
</evidence>
<reference evidence="2" key="1">
    <citation type="submission" date="2021-09" db="EMBL/GenBank/DDBJ databases">
        <authorList>
            <consortium name="AG Swart"/>
            <person name="Singh M."/>
            <person name="Singh A."/>
            <person name="Seah K."/>
            <person name="Emmerich C."/>
        </authorList>
    </citation>
    <scope>NUCLEOTIDE SEQUENCE</scope>
    <source>
        <strain evidence="2">ATCC30299</strain>
    </source>
</reference>
<organism evidence="2 3">
    <name type="scientific">Blepharisma stoltei</name>
    <dbReference type="NCBI Taxonomy" id="1481888"/>
    <lineage>
        <taxon>Eukaryota</taxon>
        <taxon>Sar</taxon>
        <taxon>Alveolata</taxon>
        <taxon>Ciliophora</taxon>
        <taxon>Postciliodesmatophora</taxon>
        <taxon>Heterotrichea</taxon>
        <taxon>Heterotrichida</taxon>
        <taxon>Blepharismidae</taxon>
        <taxon>Blepharisma</taxon>
    </lineage>
</organism>
<dbReference type="AlphaFoldDB" id="A0AAU9JM87"/>
<dbReference type="EMBL" id="CAJZBQ010000030">
    <property type="protein sequence ID" value="CAG9321943.1"/>
    <property type="molecule type" value="Genomic_DNA"/>
</dbReference>
<gene>
    <name evidence="2" type="ORF">BSTOLATCC_MIC30329</name>
</gene>
<evidence type="ECO:0000256" key="1">
    <source>
        <dbReference type="SAM" id="Coils"/>
    </source>
</evidence>
<keyword evidence="3" id="KW-1185">Reference proteome</keyword>
<comment type="caution">
    <text evidence="2">The sequence shown here is derived from an EMBL/GenBank/DDBJ whole genome shotgun (WGS) entry which is preliminary data.</text>
</comment>
<feature type="coiled-coil region" evidence="1">
    <location>
        <begin position="188"/>
        <end position="215"/>
    </location>
</feature>
<sequence>MFNKKHKKSKVKIEDFTEENSQVIIKHQATKRKQNRWIPQPIQSAAYDFDEMKKSEEEQAKSNKEAMEIIESEIAVPPEKIEEFARNLKSSGYENELRSDITKLTESIRECERDEYEDLGRIGNFSDEDDPEVQEWTRERMNRGKVLPRAKLPFIPEESRISKRVDDIDINEMLLEITEKRKHAEAAIRMQNERLNSIQNLKKEANEKLKKLEYESFGQVEKLVLLEEIKEFWLEHFDEDFERIEKFKKELEDIGLDNVVLIREIIQKYNQSEE</sequence>
<name>A0AAU9JM87_9CILI</name>